<dbReference type="PANTHER" id="PTHR36130">
    <property type="entry name" value="RIKEN CDNA 4933430I17 GENE"/>
    <property type="match status" value="1"/>
</dbReference>
<evidence type="ECO:0000313" key="2">
    <source>
        <dbReference type="EMBL" id="KFO26763.1"/>
    </source>
</evidence>
<dbReference type="InterPro" id="IPR029134">
    <property type="entry name" value="DUF4647"/>
</dbReference>
<dbReference type="AlphaFoldDB" id="A0A091D8I0"/>
<gene>
    <name evidence="2" type="ORF">H920_11866</name>
</gene>
<name>A0A091D8I0_FUKDA</name>
<dbReference type="EMBL" id="KN123095">
    <property type="protein sequence ID" value="KFO26763.1"/>
    <property type="molecule type" value="Genomic_DNA"/>
</dbReference>
<sequence length="361" mass="40746">MDLPDDSQWDETICDLPVCPHPQCWAAVRRIEKGHPRILSSPCKTTLGAEDKLPVLTVVNISDSCFQAKKPALRQSPEFTFTKAHSLLSRSSKLAYKFQGRPHKDSPDKGLITYTKRSPKESHKKLSVLNLNEIQLPCSEDVRHMVVIWIPEEPEKNVWLLPHGEKNIPCAEMKIQLDKMKKSLPLEKNRHDSAISSKMFLTVHRLTLQETKEKAKNDLRIQNTPYEHSVAVAYNPLCGHSTLSGQESGTQQHQQQMNTEGVTLKQVSIERSRKGHFDKSLDFSPDMKNGPPLQGCSASVETVLEASIADQEKILGDLSERVTKISWKPELKLLRILQATDIEEEENQSSRAESENSSDTD</sequence>
<proteinExistence type="predicted"/>
<accession>A0A091D8I0</accession>
<organism evidence="2 3">
    <name type="scientific">Fukomys damarensis</name>
    <name type="common">Damaraland mole rat</name>
    <name type="synonym">Cryptomys damarensis</name>
    <dbReference type="NCBI Taxonomy" id="885580"/>
    <lineage>
        <taxon>Eukaryota</taxon>
        <taxon>Metazoa</taxon>
        <taxon>Chordata</taxon>
        <taxon>Craniata</taxon>
        <taxon>Vertebrata</taxon>
        <taxon>Euteleostomi</taxon>
        <taxon>Mammalia</taxon>
        <taxon>Eutheria</taxon>
        <taxon>Euarchontoglires</taxon>
        <taxon>Glires</taxon>
        <taxon>Rodentia</taxon>
        <taxon>Hystricomorpha</taxon>
        <taxon>Bathyergidae</taxon>
        <taxon>Fukomys</taxon>
    </lineage>
</organism>
<keyword evidence="3" id="KW-1185">Reference proteome</keyword>
<dbReference type="Proteomes" id="UP000028990">
    <property type="component" value="Unassembled WGS sequence"/>
</dbReference>
<dbReference type="Pfam" id="PF15504">
    <property type="entry name" value="DUF4647"/>
    <property type="match status" value="2"/>
</dbReference>
<feature type="region of interest" description="Disordered" evidence="1">
    <location>
        <begin position="339"/>
        <end position="361"/>
    </location>
</feature>
<evidence type="ECO:0000256" key="1">
    <source>
        <dbReference type="SAM" id="MobiDB-lite"/>
    </source>
</evidence>
<dbReference type="eggNOG" id="ENOG502SUB4">
    <property type="taxonomic scope" value="Eukaryota"/>
</dbReference>
<reference evidence="2 3" key="1">
    <citation type="submission" date="2013-11" db="EMBL/GenBank/DDBJ databases">
        <title>The Damaraland mole rat (Fukomys damarensis) genome and evolution of African mole rats.</title>
        <authorList>
            <person name="Gladyshev V.N."/>
            <person name="Fang X."/>
        </authorList>
    </citation>
    <scope>NUCLEOTIDE SEQUENCE [LARGE SCALE GENOMIC DNA]</scope>
    <source>
        <tissue evidence="2">Liver</tissue>
    </source>
</reference>
<evidence type="ECO:0000313" key="3">
    <source>
        <dbReference type="Proteomes" id="UP000028990"/>
    </source>
</evidence>
<dbReference type="PANTHER" id="PTHR36130:SF1">
    <property type="entry name" value="RIKEN CDNA 4933430I17 GENE"/>
    <property type="match status" value="1"/>
</dbReference>
<protein>
    <submittedName>
        <fullName evidence="2">Uncharacterized protein</fullName>
    </submittedName>
</protein>